<protein>
    <submittedName>
        <fullName evidence="1">Uncharacterized protein</fullName>
    </submittedName>
</protein>
<evidence type="ECO:0000313" key="1">
    <source>
        <dbReference type="EMBL" id="CAA9559893.1"/>
    </source>
</evidence>
<organism evidence="1">
    <name type="scientific">uncultured Truepera sp</name>
    <dbReference type="NCBI Taxonomy" id="543023"/>
    <lineage>
        <taxon>Bacteria</taxon>
        <taxon>Thermotogati</taxon>
        <taxon>Deinococcota</taxon>
        <taxon>Deinococci</taxon>
        <taxon>Trueperales</taxon>
        <taxon>Trueperaceae</taxon>
        <taxon>Truepera</taxon>
        <taxon>environmental samples</taxon>
    </lineage>
</organism>
<name>A0A6J4UVZ7_9DEIN</name>
<proteinExistence type="predicted"/>
<dbReference type="AlphaFoldDB" id="A0A6J4UVZ7"/>
<sequence>MSTDELLTYLFDGQSHVLFPPMATWLASRRFMAFVTAFRSKIRKKLRGAREQESLHDLRLELETAYLLLRERSLSVVYEPQGCEGARCPDYAVTFTTSLTFMLEVTRQRPATDRTPTLAREQTSHVAERLGATVCGKLGQLSGQHSNVLIVGLDAPCSAQDLHAVMLGVQHRAERNDPNLVARHGFRDRADFFSHYRRLSEVLVRPPQLNEVEGVACWVNPQARRPLPTKVRTALLHSHTAQAEHEGVRQPRA</sequence>
<gene>
    <name evidence="1" type="ORF">AVDCRST_MAG86-693</name>
</gene>
<reference evidence="1" key="1">
    <citation type="submission" date="2020-02" db="EMBL/GenBank/DDBJ databases">
        <authorList>
            <person name="Meier V. D."/>
        </authorList>
    </citation>
    <scope>NUCLEOTIDE SEQUENCE</scope>
    <source>
        <strain evidence="1">AVDCRST_MAG86</strain>
    </source>
</reference>
<dbReference type="EMBL" id="CADCWP010000035">
    <property type="protein sequence ID" value="CAA9559893.1"/>
    <property type="molecule type" value="Genomic_DNA"/>
</dbReference>
<accession>A0A6J4UVZ7</accession>